<dbReference type="InterPro" id="IPR008928">
    <property type="entry name" value="6-hairpin_glycosidase_sf"/>
</dbReference>
<dbReference type="PANTHER" id="PTHR33886:SF8">
    <property type="entry name" value="UNSATURATED RHAMNOGALACTURONAN HYDROLASE (EUROFUNG)"/>
    <property type="match status" value="1"/>
</dbReference>
<protein>
    <submittedName>
        <fullName evidence="3">Glycoside hydrolase family 88 protein</fullName>
    </submittedName>
</protein>
<dbReference type="RefSeq" id="WP_379839491.1">
    <property type="nucleotide sequence ID" value="NZ_JBHRYQ010000001.1"/>
</dbReference>
<gene>
    <name evidence="3" type="ORF">ACFOOI_18245</name>
</gene>
<evidence type="ECO:0000256" key="1">
    <source>
        <dbReference type="ARBA" id="ARBA00022801"/>
    </source>
</evidence>
<dbReference type="InterPro" id="IPR052043">
    <property type="entry name" value="PolySaccharide_Degr_Enz"/>
</dbReference>
<evidence type="ECO:0000256" key="2">
    <source>
        <dbReference type="SAM" id="SignalP"/>
    </source>
</evidence>
<dbReference type="EMBL" id="JBHRYQ010000001">
    <property type="protein sequence ID" value="MFC3812608.1"/>
    <property type="molecule type" value="Genomic_DNA"/>
</dbReference>
<evidence type="ECO:0000313" key="3">
    <source>
        <dbReference type="EMBL" id="MFC3812608.1"/>
    </source>
</evidence>
<feature type="chain" id="PRO_5046831062" evidence="2">
    <location>
        <begin position="18"/>
        <end position="632"/>
    </location>
</feature>
<dbReference type="PANTHER" id="PTHR33886">
    <property type="entry name" value="UNSATURATED RHAMNOGALACTURONAN HYDROLASE (EUROFUNG)"/>
    <property type="match status" value="1"/>
</dbReference>
<feature type="signal peptide" evidence="2">
    <location>
        <begin position="1"/>
        <end position="17"/>
    </location>
</feature>
<dbReference type="SUPFAM" id="SSF48208">
    <property type="entry name" value="Six-hairpin glycosidases"/>
    <property type="match status" value="1"/>
</dbReference>
<reference evidence="4" key="1">
    <citation type="journal article" date="2019" name="Int. J. Syst. Evol. Microbiol.">
        <title>The Global Catalogue of Microorganisms (GCM) 10K type strain sequencing project: providing services to taxonomists for standard genome sequencing and annotation.</title>
        <authorList>
            <consortium name="The Broad Institute Genomics Platform"/>
            <consortium name="The Broad Institute Genome Sequencing Center for Infectious Disease"/>
            <person name="Wu L."/>
            <person name="Ma J."/>
        </authorList>
    </citation>
    <scope>NUCLEOTIDE SEQUENCE [LARGE SCALE GENOMIC DNA]</scope>
    <source>
        <strain evidence="4">CECT 7956</strain>
    </source>
</reference>
<dbReference type="Gene3D" id="3.40.50.880">
    <property type="match status" value="1"/>
</dbReference>
<organism evidence="3 4">
    <name type="scientific">Lacihabitans lacunae</name>
    <dbReference type="NCBI Taxonomy" id="1028214"/>
    <lineage>
        <taxon>Bacteria</taxon>
        <taxon>Pseudomonadati</taxon>
        <taxon>Bacteroidota</taxon>
        <taxon>Cytophagia</taxon>
        <taxon>Cytophagales</taxon>
        <taxon>Leadbetterellaceae</taxon>
        <taxon>Lacihabitans</taxon>
    </lineage>
</organism>
<dbReference type="InterPro" id="IPR012341">
    <property type="entry name" value="6hp_glycosidase-like_sf"/>
</dbReference>
<dbReference type="SUPFAM" id="SSF52317">
    <property type="entry name" value="Class I glutamine amidotransferase-like"/>
    <property type="match status" value="1"/>
</dbReference>
<dbReference type="Pfam" id="PF07470">
    <property type="entry name" value="Glyco_hydro_88"/>
    <property type="match status" value="1"/>
</dbReference>
<keyword evidence="4" id="KW-1185">Reference proteome</keyword>
<proteinExistence type="predicted"/>
<dbReference type="Proteomes" id="UP001595616">
    <property type="component" value="Unassembled WGS sequence"/>
</dbReference>
<dbReference type="GO" id="GO:0016787">
    <property type="term" value="F:hydrolase activity"/>
    <property type="evidence" value="ECO:0007669"/>
    <property type="project" value="UniProtKB-KW"/>
</dbReference>
<comment type="caution">
    <text evidence="3">The sequence shown here is derived from an EMBL/GenBank/DDBJ whole genome shotgun (WGS) entry which is preliminary data.</text>
</comment>
<dbReference type="InterPro" id="IPR029062">
    <property type="entry name" value="Class_I_gatase-like"/>
</dbReference>
<sequence length="632" mass="72262">MKNVLVAILLCSTHLFAQTPYSIQMTDSFMSWYPDSIVVKPRTTSTWDYEQGLMLKAIDKVWRRTADPKYFNYIHKDLNRFVEANGDKHTYKYDDFNLDNISTGRALLTLYQQSLPGKEKFKLAADELWKQLENQPKTDEGGYWHKKRYPYQMWLDGLFMAEPFSAEYAKMFNYPEHFDHIAKQFALIEKYAVDPVTGLIYHGYDEKKEQKWANKETGLSPHFWGRAIGWYAMALVEVLDYFPENHPERQNLINYLNRLAPALVKYQDANSGVWYQMTALGNKEGNYLEASESCMFVFALAKGVRKGYLPASYFGAAKKGYEGILKEFIEKEPNGTISLNKTVSVGGLGGSPYRDGSYEYYLSEPIRKNDLKGVGPFIFASVEMELAAEGFPAKGQKVGLDYHFNREFRKGFDGKTEQFHYTWEDTQHSGFLWFGSIFENMGAETVAIKGNPTKANLKDLDVYIIVDPDTKKETELPNFIEKNDIKNIAKWVKKGGTLLVMANDTANCEIPHTNELIKKFGISFTNKSRNMVQGNQYEQGKLLIASGNPVFPNTKKVYVKELVTLHLDKPNATSVVEEGGDVIIATATYGKGKVLVIGDPWLYNEYVDARKIPTEYQNFQAAKDLAHWLLKK</sequence>
<dbReference type="Gene3D" id="1.50.10.10">
    <property type="match status" value="1"/>
</dbReference>
<keyword evidence="2" id="KW-0732">Signal</keyword>
<name>A0ABV7Z371_9BACT</name>
<keyword evidence="1 3" id="KW-0378">Hydrolase</keyword>
<accession>A0ABV7Z371</accession>
<evidence type="ECO:0000313" key="4">
    <source>
        <dbReference type="Proteomes" id="UP001595616"/>
    </source>
</evidence>
<dbReference type="InterPro" id="IPR010905">
    <property type="entry name" value="Glyco_hydro_88"/>
</dbReference>